<evidence type="ECO:0000313" key="7">
    <source>
        <dbReference type="Proteomes" id="UP000654370"/>
    </source>
</evidence>
<dbReference type="AlphaFoldDB" id="A0A8H7PJN6"/>
<proteinExistence type="inferred from homology"/>
<keyword evidence="4" id="KW-0653">Protein transport</keyword>
<dbReference type="GO" id="GO:0017056">
    <property type="term" value="F:structural constituent of nuclear pore"/>
    <property type="evidence" value="ECO:0007669"/>
    <property type="project" value="InterPro"/>
</dbReference>
<reference evidence="6" key="1">
    <citation type="submission" date="2020-12" db="EMBL/GenBank/DDBJ databases">
        <title>Metabolic potential, ecology and presence of endohyphal bacteria is reflected in genomic diversity of Mucoromycotina.</title>
        <authorList>
            <person name="Muszewska A."/>
            <person name="Okrasinska A."/>
            <person name="Steczkiewicz K."/>
            <person name="Drgas O."/>
            <person name="Orlowska M."/>
            <person name="Perlinska-Lenart U."/>
            <person name="Aleksandrzak-Piekarczyk T."/>
            <person name="Szatraj K."/>
            <person name="Zielenkiewicz U."/>
            <person name="Pilsyk S."/>
            <person name="Malc E."/>
            <person name="Mieczkowski P."/>
            <person name="Kruszewska J.S."/>
            <person name="Biernat P."/>
            <person name="Pawlowska J."/>
        </authorList>
    </citation>
    <scope>NUCLEOTIDE SEQUENCE</scope>
    <source>
        <strain evidence="6">WA0000067209</strain>
    </source>
</reference>
<dbReference type="GO" id="GO:0016973">
    <property type="term" value="P:poly(A)+ mRNA export from nucleus"/>
    <property type="evidence" value="ECO:0007669"/>
    <property type="project" value="TreeGrafter"/>
</dbReference>
<dbReference type="Proteomes" id="UP000654370">
    <property type="component" value="Unassembled WGS sequence"/>
</dbReference>
<dbReference type="InterPro" id="IPR007231">
    <property type="entry name" value="Nucleoporin_int_Nup93/Nic96"/>
</dbReference>
<dbReference type="Pfam" id="PF04097">
    <property type="entry name" value="Nic96"/>
    <property type="match status" value="1"/>
</dbReference>
<evidence type="ECO:0000313" key="6">
    <source>
        <dbReference type="EMBL" id="KAG2174754.1"/>
    </source>
</evidence>
<evidence type="ECO:0000256" key="1">
    <source>
        <dbReference type="ARBA" id="ARBA00004259"/>
    </source>
</evidence>
<evidence type="ECO:0000256" key="3">
    <source>
        <dbReference type="ARBA" id="ARBA00023242"/>
    </source>
</evidence>
<gene>
    <name evidence="6" type="ORF">INT43_005812</name>
</gene>
<feature type="compositionally biased region" description="Basic and acidic residues" evidence="5">
    <location>
        <begin position="182"/>
        <end position="203"/>
    </location>
</feature>
<feature type="region of interest" description="Disordered" evidence="5">
    <location>
        <begin position="182"/>
        <end position="208"/>
    </location>
</feature>
<keyword evidence="4" id="KW-0813">Transport</keyword>
<dbReference type="OrthoDB" id="1918363at2759"/>
<protein>
    <recommendedName>
        <fullName evidence="4">Nuclear pore protein</fullName>
    </recommendedName>
</protein>
<dbReference type="EMBL" id="JAEPQZ010000012">
    <property type="protein sequence ID" value="KAG2174754.1"/>
    <property type="molecule type" value="Genomic_DNA"/>
</dbReference>
<keyword evidence="4" id="KW-0906">Nuclear pore complex</keyword>
<accession>A0A8H7PJN6</accession>
<comment type="subcellular location">
    <subcellularLocation>
        <location evidence="1">Nucleus envelope</location>
    </subcellularLocation>
    <subcellularLocation>
        <location evidence="4">Nucleus</location>
        <location evidence="4">Nuclear pore complex</location>
    </subcellularLocation>
</comment>
<keyword evidence="3 4" id="KW-0539">Nucleus</keyword>
<dbReference type="PANTHER" id="PTHR11225:SF4">
    <property type="entry name" value="NUCLEAR PORE COMPLEX PROTEIN NUP93"/>
    <property type="match status" value="1"/>
</dbReference>
<dbReference type="PANTHER" id="PTHR11225">
    <property type="entry name" value="NUCLEAR PORE COMPLEX PROTEIN NUP93 NUCLEOPORIN NUP93 DEAD EYE PROTEIN"/>
    <property type="match status" value="1"/>
</dbReference>
<comment type="caution">
    <text evidence="6">The sequence shown here is derived from an EMBL/GenBank/DDBJ whole genome shotgun (WGS) entry which is preliminary data.</text>
</comment>
<keyword evidence="4" id="KW-0811">Translocation</keyword>
<dbReference type="GO" id="GO:0006606">
    <property type="term" value="P:protein import into nucleus"/>
    <property type="evidence" value="ECO:0007669"/>
    <property type="project" value="TreeGrafter"/>
</dbReference>
<keyword evidence="4" id="KW-0472">Membrane</keyword>
<keyword evidence="4" id="KW-0509">mRNA transport</keyword>
<evidence type="ECO:0000256" key="4">
    <source>
        <dbReference type="RuleBase" id="RU364035"/>
    </source>
</evidence>
<name>A0A8H7PJN6_MORIS</name>
<organism evidence="6 7">
    <name type="scientific">Mortierella isabellina</name>
    <name type="common">Filamentous fungus</name>
    <name type="synonym">Umbelopsis isabellina</name>
    <dbReference type="NCBI Taxonomy" id="91625"/>
    <lineage>
        <taxon>Eukaryota</taxon>
        <taxon>Fungi</taxon>
        <taxon>Fungi incertae sedis</taxon>
        <taxon>Mucoromycota</taxon>
        <taxon>Mucoromycotina</taxon>
        <taxon>Umbelopsidomycetes</taxon>
        <taxon>Umbelopsidales</taxon>
        <taxon>Umbelopsidaceae</taxon>
        <taxon>Umbelopsis</taxon>
    </lineage>
</organism>
<dbReference type="GO" id="GO:0005643">
    <property type="term" value="C:nuclear pore"/>
    <property type="evidence" value="ECO:0007669"/>
    <property type="project" value="UniProtKB-SubCell"/>
</dbReference>
<keyword evidence="7" id="KW-1185">Reference proteome</keyword>
<evidence type="ECO:0000256" key="2">
    <source>
        <dbReference type="ARBA" id="ARBA00010186"/>
    </source>
</evidence>
<evidence type="ECO:0000256" key="5">
    <source>
        <dbReference type="SAM" id="MobiDB-lite"/>
    </source>
</evidence>
<comment type="similarity">
    <text evidence="2 4">Belongs to the nucleoporin interacting component (NIC) family.</text>
</comment>
<sequence length="422" mass="47833">MPITLKQLFEKSQLLTTSVNESELPYIERRLDQIESQSKNLLNQSSKESQKPQDINSRAHFLLANAGINTHQLVNDLDAIQLDKALSPVAPLYSTDVEGFLKQVHQESVISALEDSQYLPGCEQVNLLLQQHTENGANDSHKANTDNDMQGVSEDKWKLPTYTKGTNLLAAIRKRNLEAMKAKGGDKKDGEMKGVEEKSKTATDTKPLATSSPANVWQLIDRLLEANPDANNTANVEQNSALLKSYKTFLEEHAQKIRRLDNAKTGGTYYIDHLNNCRADVALEFVGRNEALFKTEPQFIYYLQEYLADANHIPSKHTRSTILESYRRLCYSTEGADPYKMALFKILGRCELYKKNLPEVTPSIEDYLWLQLSLVREISNSMDPSTDAYTLNDLQQLLKKFEPQFRSRSNPSISQTSPFIRK</sequence>